<comment type="caution">
    <text evidence="4">The sequence shown here is derived from an EMBL/GenBank/DDBJ whole genome shotgun (WGS) entry which is preliminary data.</text>
</comment>
<feature type="transmembrane region" description="Helical" evidence="1">
    <location>
        <begin position="21"/>
        <end position="37"/>
    </location>
</feature>
<dbReference type="Proteomes" id="UP000054693">
    <property type="component" value="Unassembled WGS sequence"/>
</dbReference>
<dbReference type="RefSeq" id="WP_238584044.1">
    <property type="nucleotide sequence ID" value="NZ_CAAAIP010000005.1"/>
</dbReference>
<evidence type="ECO:0000313" key="4">
    <source>
        <dbReference type="EMBL" id="KTD72256.1"/>
    </source>
</evidence>
<dbReference type="InterPro" id="IPR002656">
    <property type="entry name" value="Acyl_transf_3_dom"/>
</dbReference>
<gene>
    <name evidence="4" type="ORF">Ltuc_0103</name>
</gene>
<accession>A0A0W0ZTU7</accession>
<dbReference type="Pfam" id="PF01757">
    <property type="entry name" value="Acyl_transf_3"/>
    <property type="match status" value="1"/>
</dbReference>
<feature type="transmembrane region" description="Helical" evidence="1">
    <location>
        <begin position="231"/>
        <end position="249"/>
    </location>
</feature>
<feature type="transmembrane region" description="Helical" evidence="1">
    <location>
        <begin position="197"/>
        <end position="219"/>
    </location>
</feature>
<feature type="transmembrane region" description="Helical" evidence="1">
    <location>
        <begin position="144"/>
        <end position="166"/>
    </location>
</feature>
<evidence type="ECO:0000313" key="5">
    <source>
        <dbReference type="Proteomes" id="UP000054693"/>
    </source>
</evidence>
<dbReference type="EMBL" id="LNZA01000001">
    <property type="protein sequence ID" value="KTD72256.1"/>
    <property type="molecule type" value="Genomic_DNA"/>
</dbReference>
<feature type="transmembrane region" description="Helical" evidence="1">
    <location>
        <begin position="43"/>
        <end position="63"/>
    </location>
</feature>
<keyword evidence="5" id="KW-1185">Reference proteome</keyword>
<keyword evidence="1" id="KW-1133">Transmembrane helix</keyword>
<dbReference type="GO" id="GO:0009103">
    <property type="term" value="P:lipopolysaccharide biosynthetic process"/>
    <property type="evidence" value="ECO:0007669"/>
    <property type="project" value="TreeGrafter"/>
</dbReference>
<feature type="transmembrane region" description="Helical" evidence="1">
    <location>
        <begin position="320"/>
        <end position="341"/>
    </location>
</feature>
<sequence>MTQKDLIFGYGKLGYRADIDGLRAIAILLVLIFHAFPEYLPGGFIGVDVFFVISGFLISTIIFEHLENNTFSYLYFYSRRIKRIFPGLLFTLITCYLVGWYILFPNEFRQLGKHIASGAAFVSNVVLWNEVGYFEQDATKNPLLHLWSLATEEQFYIFLPLLLAFIWKRKYNFLIVITFIMILSFVINILSTRHDSIAGFYSPLSRFWELALGCTLAYLKLYKSNYLIRQANLRALLGCILIAASTLLLNQEKHFPGLWALLPTLGAFLIISSGEKAWINRRILSNKILVWLGLISFPLYLVHWPLLSFARIIEVDKLRWSIRCTICLISIFIAFIIYQYIEKPIRQHSARKLKPILLLIFVILSGILGYITFLFNGFNSRFPVIIQKIINHADYNYHVGYREGSCFLKPDQDYHNFKVNDCTTHNSAHSLIYLWGDSHAAHLYPGLKETLEKNYRITQLTASACPPILGMTLKNRPHCKRINDFVFKQIKKEVPNSVILAANWTFYKWREIDFTIQKLHSSGIKNIIIVGPVPNWSRGGLPVTMLNLVKNSRLGIIPKRLKEGLNIRAQEVDKKMFLYTKEQNLYYISPIKILCNDNGCLAAAKIGNTEELTAWDQAHLTDIGSYTLVSHFPSSYFNG</sequence>
<evidence type="ECO:0000259" key="3">
    <source>
        <dbReference type="Pfam" id="PF19040"/>
    </source>
</evidence>
<feature type="domain" description="SGNH" evidence="3">
    <location>
        <begin position="418"/>
        <end position="632"/>
    </location>
</feature>
<protein>
    <submittedName>
        <fullName evidence="4">O-antigen acetylase</fullName>
    </submittedName>
</protein>
<dbReference type="InterPro" id="IPR050879">
    <property type="entry name" value="Acyltransferase_3"/>
</dbReference>
<feature type="transmembrane region" description="Helical" evidence="1">
    <location>
        <begin position="255"/>
        <end position="271"/>
    </location>
</feature>
<dbReference type="PANTHER" id="PTHR23028:SF53">
    <property type="entry name" value="ACYL_TRANSF_3 DOMAIN-CONTAINING PROTEIN"/>
    <property type="match status" value="1"/>
</dbReference>
<dbReference type="Pfam" id="PF19040">
    <property type="entry name" value="SGNH"/>
    <property type="match status" value="1"/>
</dbReference>
<organism evidence="4 5">
    <name type="scientific">Legionella tucsonensis</name>
    <dbReference type="NCBI Taxonomy" id="40335"/>
    <lineage>
        <taxon>Bacteria</taxon>
        <taxon>Pseudomonadati</taxon>
        <taxon>Pseudomonadota</taxon>
        <taxon>Gammaproteobacteria</taxon>
        <taxon>Legionellales</taxon>
        <taxon>Legionellaceae</taxon>
        <taxon>Legionella</taxon>
    </lineage>
</organism>
<dbReference type="PATRIC" id="fig|40335.7.peg.106"/>
<evidence type="ECO:0000259" key="2">
    <source>
        <dbReference type="Pfam" id="PF01757"/>
    </source>
</evidence>
<keyword evidence="1" id="KW-0472">Membrane</keyword>
<feature type="transmembrane region" description="Helical" evidence="1">
    <location>
        <begin position="283"/>
        <end position="300"/>
    </location>
</feature>
<feature type="transmembrane region" description="Helical" evidence="1">
    <location>
        <begin position="353"/>
        <end position="375"/>
    </location>
</feature>
<name>A0A0W0ZTU7_9GAMM</name>
<dbReference type="PANTHER" id="PTHR23028">
    <property type="entry name" value="ACETYLTRANSFERASE"/>
    <property type="match status" value="1"/>
</dbReference>
<feature type="transmembrane region" description="Helical" evidence="1">
    <location>
        <begin position="173"/>
        <end position="191"/>
    </location>
</feature>
<proteinExistence type="predicted"/>
<dbReference type="InterPro" id="IPR043968">
    <property type="entry name" value="SGNH"/>
</dbReference>
<evidence type="ECO:0000256" key="1">
    <source>
        <dbReference type="SAM" id="Phobius"/>
    </source>
</evidence>
<keyword evidence="1" id="KW-0812">Transmembrane</keyword>
<feature type="transmembrane region" description="Helical" evidence="1">
    <location>
        <begin position="84"/>
        <end position="103"/>
    </location>
</feature>
<dbReference type="AlphaFoldDB" id="A0A0W0ZTU7"/>
<feature type="domain" description="Acyltransferase 3" evidence="2">
    <location>
        <begin position="17"/>
        <end position="338"/>
    </location>
</feature>
<dbReference type="GO" id="GO:0016747">
    <property type="term" value="F:acyltransferase activity, transferring groups other than amino-acyl groups"/>
    <property type="evidence" value="ECO:0007669"/>
    <property type="project" value="InterPro"/>
</dbReference>
<dbReference type="GO" id="GO:0016020">
    <property type="term" value="C:membrane"/>
    <property type="evidence" value="ECO:0007669"/>
    <property type="project" value="TreeGrafter"/>
</dbReference>
<reference evidence="4 5" key="1">
    <citation type="submission" date="2015-11" db="EMBL/GenBank/DDBJ databases">
        <title>Genomic analysis of 38 Legionella species identifies large and diverse effector repertoires.</title>
        <authorList>
            <person name="Burstein D."/>
            <person name="Amaro F."/>
            <person name="Zusman T."/>
            <person name="Lifshitz Z."/>
            <person name="Cohen O."/>
            <person name="Gilbert J.A."/>
            <person name="Pupko T."/>
            <person name="Shuman H.A."/>
            <person name="Segal G."/>
        </authorList>
    </citation>
    <scope>NUCLEOTIDE SEQUENCE [LARGE SCALE GENOMIC DNA]</scope>
    <source>
        <strain evidence="4 5">ATCC 49180</strain>
    </source>
</reference>